<dbReference type="Proteomes" id="UP001501095">
    <property type="component" value="Unassembled WGS sequence"/>
</dbReference>
<reference evidence="3" key="1">
    <citation type="journal article" date="2019" name="Int. J. Syst. Evol. Microbiol.">
        <title>The Global Catalogue of Microorganisms (GCM) 10K type strain sequencing project: providing services to taxonomists for standard genome sequencing and annotation.</title>
        <authorList>
            <consortium name="The Broad Institute Genomics Platform"/>
            <consortium name="The Broad Institute Genome Sequencing Center for Infectious Disease"/>
            <person name="Wu L."/>
            <person name="Ma J."/>
        </authorList>
    </citation>
    <scope>NUCLEOTIDE SEQUENCE [LARGE SCALE GENOMIC DNA]</scope>
    <source>
        <strain evidence="3">JCM 6924</strain>
    </source>
</reference>
<name>A0ABP6AUX1_9ACTN</name>
<gene>
    <name evidence="2" type="ORF">GCM10010423_16120</name>
</gene>
<feature type="signal peptide" evidence="1">
    <location>
        <begin position="1"/>
        <end position="27"/>
    </location>
</feature>
<dbReference type="EMBL" id="BAAATM010000004">
    <property type="protein sequence ID" value="GAA2523704.1"/>
    <property type="molecule type" value="Genomic_DNA"/>
</dbReference>
<organism evidence="2 3">
    <name type="scientific">Streptomyces levis</name>
    <dbReference type="NCBI Taxonomy" id="285566"/>
    <lineage>
        <taxon>Bacteria</taxon>
        <taxon>Bacillati</taxon>
        <taxon>Actinomycetota</taxon>
        <taxon>Actinomycetes</taxon>
        <taxon>Kitasatosporales</taxon>
        <taxon>Streptomycetaceae</taxon>
        <taxon>Streptomyces</taxon>
    </lineage>
</organism>
<evidence type="ECO:0000313" key="2">
    <source>
        <dbReference type="EMBL" id="GAA2523704.1"/>
    </source>
</evidence>
<proteinExistence type="predicted"/>
<feature type="chain" id="PRO_5045829013" description="Secreted protein" evidence="1">
    <location>
        <begin position="28"/>
        <end position="146"/>
    </location>
</feature>
<protein>
    <recommendedName>
        <fullName evidence="4">Secreted protein</fullName>
    </recommendedName>
</protein>
<dbReference type="RefSeq" id="WP_344535480.1">
    <property type="nucleotide sequence ID" value="NZ_BAAATM010000004.1"/>
</dbReference>
<evidence type="ECO:0000313" key="3">
    <source>
        <dbReference type="Proteomes" id="UP001501095"/>
    </source>
</evidence>
<sequence>MKKRTQIGLLAAASALFVGFTTSPSQAATQHYASCFTSPVGASGSVSTSGWDYGGRSIPSLTMKVYDEASDDHHVRIRLVVSYADSYGYFPWHANYDGYGTYKSFPSYVSEGGNIFDVGIQAAVFEGSKKLDHCTKWVSGSSKEPS</sequence>
<evidence type="ECO:0000256" key="1">
    <source>
        <dbReference type="SAM" id="SignalP"/>
    </source>
</evidence>
<comment type="caution">
    <text evidence="2">The sequence shown here is derived from an EMBL/GenBank/DDBJ whole genome shotgun (WGS) entry which is preliminary data.</text>
</comment>
<accession>A0ABP6AUX1</accession>
<keyword evidence="1" id="KW-0732">Signal</keyword>
<evidence type="ECO:0008006" key="4">
    <source>
        <dbReference type="Google" id="ProtNLM"/>
    </source>
</evidence>
<keyword evidence="3" id="KW-1185">Reference proteome</keyword>